<organism evidence="1 2">
    <name type="scientific">Trema orientale</name>
    <name type="common">Charcoal tree</name>
    <name type="synonym">Celtis orientalis</name>
    <dbReference type="NCBI Taxonomy" id="63057"/>
    <lineage>
        <taxon>Eukaryota</taxon>
        <taxon>Viridiplantae</taxon>
        <taxon>Streptophyta</taxon>
        <taxon>Embryophyta</taxon>
        <taxon>Tracheophyta</taxon>
        <taxon>Spermatophyta</taxon>
        <taxon>Magnoliopsida</taxon>
        <taxon>eudicotyledons</taxon>
        <taxon>Gunneridae</taxon>
        <taxon>Pentapetalae</taxon>
        <taxon>rosids</taxon>
        <taxon>fabids</taxon>
        <taxon>Rosales</taxon>
        <taxon>Cannabaceae</taxon>
        <taxon>Trema</taxon>
    </lineage>
</organism>
<proteinExistence type="predicted"/>
<dbReference type="Proteomes" id="UP000237000">
    <property type="component" value="Unassembled WGS sequence"/>
</dbReference>
<evidence type="ECO:0000313" key="1">
    <source>
        <dbReference type="EMBL" id="PON63390.1"/>
    </source>
</evidence>
<dbReference type="EMBL" id="JXTC01000337">
    <property type="protein sequence ID" value="PON63390.1"/>
    <property type="molecule type" value="Genomic_DNA"/>
</dbReference>
<dbReference type="InParanoid" id="A0A2P5CQQ5"/>
<gene>
    <name evidence="1" type="ORF">TorRG33x02_276340</name>
</gene>
<reference evidence="2" key="1">
    <citation type="submission" date="2016-06" db="EMBL/GenBank/DDBJ databases">
        <title>Parallel loss of symbiosis genes in relatives of nitrogen-fixing non-legume Parasponia.</title>
        <authorList>
            <person name="Van Velzen R."/>
            <person name="Holmer R."/>
            <person name="Bu F."/>
            <person name="Rutten L."/>
            <person name="Van Zeijl A."/>
            <person name="Liu W."/>
            <person name="Santuari L."/>
            <person name="Cao Q."/>
            <person name="Sharma T."/>
            <person name="Shen D."/>
            <person name="Roswanjaya Y."/>
            <person name="Wardhani T."/>
            <person name="Kalhor M.S."/>
            <person name="Jansen J."/>
            <person name="Van den Hoogen J."/>
            <person name="Gungor B."/>
            <person name="Hartog M."/>
            <person name="Hontelez J."/>
            <person name="Verver J."/>
            <person name="Yang W.-C."/>
            <person name="Schijlen E."/>
            <person name="Repin R."/>
            <person name="Schilthuizen M."/>
            <person name="Schranz E."/>
            <person name="Heidstra R."/>
            <person name="Miyata K."/>
            <person name="Fedorova E."/>
            <person name="Kohlen W."/>
            <person name="Bisseling T."/>
            <person name="Smit S."/>
            <person name="Geurts R."/>
        </authorList>
    </citation>
    <scope>NUCLEOTIDE SEQUENCE [LARGE SCALE GENOMIC DNA]</scope>
    <source>
        <strain evidence="2">cv. RG33-2</strain>
    </source>
</reference>
<comment type="caution">
    <text evidence="1">The sequence shown here is derived from an EMBL/GenBank/DDBJ whole genome shotgun (WGS) entry which is preliminary data.</text>
</comment>
<dbReference type="OrthoDB" id="10285293at2759"/>
<keyword evidence="2" id="KW-1185">Reference proteome</keyword>
<name>A0A2P5CQQ5_TREOI</name>
<protein>
    <submittedName>
        <fullName evidence="1">Uncharacterized protein</fullName>
    </submittedName>
</protein>
<evidence type="ECO:0000313" key="2">
    <source>
        <dbReference type="Proteomes" id="UP000237000"/>
    </source>
</evidence>
<sequence>MSGISPLDSLLLHNPLILLQVHCYRWGRISAYNRIEAHQRISWNIGGDKPTKMKLNDPGKYQGRSCVFKINTG</sequence>
<dbReference type="AlphaFoldDB" id="A0A2P5CQQ5"/>
<accession>A0A2P5CQQ5</accession>